<dbReference type="Pfam" id="PF00041">
    <property type="entry name" value="fn3"/>
    <property type="match status" value="2"/>
</dbReference>
<dbReference type="NCBIfam" id="TIGR04131">
    <property type="entry name" value="Bac_Flav_CTERM"/>
    <property type="match status" value="1"/>
</dbReference>
<dbReference type="PROSITE" id="PS50853">
    <property type="entry name" value="FN3"/>
    <property type="match status" value="3"/>
</dbReference>
<dbReference type="CDD" id="cd00063">
    <property type="entry name" value="FN3"/>
    <property type="match status" value="1"/>
</dbReference>
<dbReference type="RefSeq" id="WP_076731402.1">
    <property type="nucleotide sequence ID" value="NZ_CP019352.1"/>
</dbReference>
<feature type="domain" description="Fibronectin type-III" evidence="3">
    <location>
        <begin position="214"/>
        <end position="303"/>
    </location>
</feature>
<dbReference type="InterPro" id="IPR056600">
    <property type="entry name" value="GBD_T9SS_assoc"/>
</dbReference>
<accession>A0AAC9LHS2</accession>
<dbReference type="InterPro" id="IPR026341">
    <property type="entry name" value="T9SS_type_B"/>
</dbReference>
<dbReference type="SUPFAM" id="SSF49899">
    <property type="entry name" value="Concanavalin A-like lectins/glucanases"/>
    <property type="match status" value="2"/>
</dbReference>
<feature type="domain" description="MAM" evidence="2">
    <location>
        <begin position="309"/>
        <end position="475"/>
    </location>
</feature>
<feature type="domain" description="MAM" evidence="2">
    <location>
        <begin position="28"/>
        <end position="214"/>
    </location>
</feature>
<dbReference type="SMART" id="SM00060">
    <property type="entry name" value="FN3"/>
    <property type="match status" value="3"/>
</dbReference>
<dbReference type="InterPro" id="IPR000998">
    <property type="entry name" value="MAM_dom"/>
</dbReference>
<dbReference type="Pfam" id="PF23759">
    <property type="entry name" value="GBD_T9SS_assoc"/>
    <property type="match status" value="1"/>
</dbReference>
<evidence type="ECO:0000313" key="4">
    <source>
        <dbReference type="EMBL" id="APX98755.1"/>
    </source>
</evidence>
<dbReference type="GO" id="GO:0016020">
    <property type="term" value="C:membrane"/>
    <property type="evidence" value="ECO:0007669"/>
    <property type="project" value="InterPro"/>
</dbReference>
<evidence type="ECO:0000313" key="5">
    <source>
        <dbReference type="Proteomes" id="UP000187506"/>
    </source>
</evidence>
<feature type="signal peptide" evidence="1">
    <location>
        <begin position="1"/>
        <end position="21"/>
    </location>
</feature>
<feature type="chain" id="PRO_5042239605" description="Gliding motility-associated-like protein" evidence="1">
    <location>
        <begin position="22"/>
        <end position="1802"/>
    </location>
</feature>
<dbReference type="InterPro" id="IPR003961">
    <property type="entry name" value="FN3_dom"/>
</dbReference>
<dbReference type="GO" id="GO:0004553">
    <property type="term" value="F:hydrolase activity, hydrolyzing O-glycosyl compounds"/>
    <property type="evidence" value="ECO:0007669"/>
    <property type="project" value="UniProtKB-ARBA"/>
</dbReference>
<dbReference type="InterPro" id="IPR036116">
    <property type="entry name" value="FN3_sf"/>
</dbReference>
<feature type="domain" description="Fibronectin type-III" evidence="3">
    <location>
        <begin position="475"/>
        <end position="564"/>
    </location>
</feature>
<organism evidence="4 5">
    <name type="scientific">Lacinutrix venerupis</name>
    <dbReference type="NCBI Taxonomy" id="1486034"/>
    <lineage>
        <taxon>Bacteria</taxon>
        <taxon>Pseudomonadati</taxon>
        <taxon>Bacteroidota</taxon>
        <taxon>Flavobacteriia</taxon>
        <taxon>Flavobacteriales</taxon>
        <taxon>Flavobacteriaceae</taxon>
        <taxon>Lacinutrix</taxon>
    </lineage>
</organism>
<dbReference type="Gene3D" id="2.60.120.260">
    <property type="entry name" value="Galactose-binding domain-like"/>
    <property type="match status" value="1"/>
</dbReference>
<dbReference type="SUPFAM" id="SSF49265">
    <property type="entry name" value="Fibronectin type III"/>
    <property type="match status" value="2"/>
</dbReference>
<dbReference type="PROSITE" id="PS50060">
    <property type="entry name" value="MAM_2"/>
    <property type="match status" value="3"/>
</dbReference>
<reference evidence="4 5" key="1">
    <citation type="submission" date="2017-01" db="EMBL/GenBank/DDBJ databases">
        <title>Complete genome of Lacinutrix venerupis DOK2-8 isolated from seawater in Dokdo.</title>
        <authorList>
            <person name="Chi W.-J."/>
            <person name="Kim J.H."/>
        </authorList>
    </citation>
    <scope>NUCLEOTIDE SEQUENCE [LARGE SCALE GENOMIC DNA]</scope>
    <source>
        <strain evidence="4 5">DOK2-8</strain>
    </source>
</reference>
<keyword evidence="5" id="KW-1185">Reference proteome</keyword>
<proteinExistence type="predicted"/>
<evidence type="ECO:0008006" key="6">
    <source>
        <dbReference type="Google" id="ProtNLM"/>
    </source>
</evidence>
<sequence>MRKTTLLLAGMLLFLGHIVNAQITTYPYSEDFEAGDGGWVADNATNGTWALGTPAATVINSAASGANSWTTNLTGEYNNSESSSVTSPVFDFSALLAPAITFNIWWESEFSWDGTVLQSSIDGGTTWQNVGALGDAGNWYTDGTINGNPGGQQQGWTGRNGSGSNGWVTASHALTGLAGEASVQLRFAFGSDGSVPDEGVAFDDVTVFEVTCPEPSALTFISSTSSTANLSWTPGGGETAWEVVVQPQGTGIPTGAGTGTTLNTGYEETGLTPATNYEAYVRSDCGGEFSIWVGPLNFATECVTFVAPYTEGFENGGTIPLCWSMDGGEDWQFNTAGPNHVGNNGTLTGTTVTGNYYAVVDASGDDGAITLTTPLVDVSTLTTPAITFYEISDNEGFANSQLDVEVWDGAAWNLMATYNTNTSGWEQRTVNISTLNITGDVQARFIFSEVINSGDFYDDIAIDDVTFDELPSCVNPSNLAVDSATDTTATLSWVSNGTETAWEVVVQAPGSGAPTGAGDAAATNPYTATGLTAATTYEYYIRADCGGGEFSDWIGPLTFDTECTTYIAPYTEGFENGGVIPLCWSMDGGEDWQFNTAGPNHVGDGGTLSGATATGNYYAVVDASGDDGAITLTTPLVDVSTLTTPALSFYEISDNEGNANSQLDVEVWDGAAWNLMGTYNTNTVGWELKIIDISTLTITGDVQARFIFSEVIAPGDFYDDIAIDDVTFDELPPCVIPGGIAANNIAGTSADITWMAGGGETAWEYVIQPAGTGEPTGAGTATTTTGFPATGLNYQTTYEIYVRSDCGVDGFSEWAGPITFTTTAQLNFSVDCAVGPENLVYCYEDNETNVFTFTSTDGSPLNFIINSGNVESCCDELVVYDTDGTELFNDTNGGNLSGLTFQSTGDTISFTIASDGSVNCQGSSTINPIDVTVSCATCTNPTATYQVVDDCANGDQFLVDVNITSLGDATSLSIEDNQGNPPVSVSATGVTSFGPYPFNTDIIFTVSNEQDVNCVITSPALQLAACPPVNDNCDGATVAAVNDSFLCEVSTPGTLTEATPSGVPNPSCGGDPDDDIWFQFVATSEYQLIALANIQGSSTINIDHAVYEGTCGALTEISCTTGFSLLSSITPQLTIGNTYFIRIFSNGSAAQTTTFDLCITPYEAPTNITCDLTENLCPGGDDLYTYNTVGVLPGFGSIDCLGSSPNPTFSVIEIGTSGDIDIEMVQNTAFDSMGNPIGDELDVDFALWGPFNAGDDYCNGGDYPSTPVTACSYSAAPVENFIINNAVAGDIYILLITNFEQDPGIIQINQTNLDPNNPDPNAGTLSGEIEAEIISNDTVFIDEDNDETTPPVANLCGFDSIVLEVDSPFADTVEWYVNGILDPTLTTTSITVTESNSYTVTAYDNQCMGNDTSTVIVNLYQEPTVNTVPDEEVSITTCDDESGDGIEEFDFSSLSSIILDSPGQDPADFLVTYHETLSDAQSGANALTSPYSATDGTIIYVRVEDVDSVGSGSGCASTNTTFELTVLGALPEISDLDDLELCDDESRDGTEFFDLEQNTPAILNGQDPSVFVVSYHETQADADAGANPLTSPYANTSTPQTIYARIQNNAASDCYKTTTFNLIVKDLPETTFDANVDYEVCPNATSPITITAIANNYTESEVTINWYYEGDLIAGQNDLTLDTVLLAGDYEIEVTFSGDNTQCTSSQTVSVIELESCIIPQGISPNGDQKNDTFDLSSFDVQSLTIFNRNGVKVYEKTNYTNEWHGQSLDGDELPVGTYYYVMNYQGNKTKAAWVYINRENK</sequence>
<evidence type="ECO:0000259" key="2">
    <source>
        <dbReference type="PROSITE" id="PS50060"/>
    </source>
</evidence>
<feature type="domain" description="MAM" evidence="2">
    <location>
        <begin position="570"/>
        <end position="736"/>
    </location>
</feature>
<dbReference type="GO" id="GO:0005975">
    <property type="term" value="P:carbohydrate metabolic process"/>
    <property type="evidence" value="ECO:0007669"/>
    <property type="project" value="UniProtKB-ARBA"/>
</dbReference>
<dbReference type="InterPro" id="IPR013783">
    <property type="entry name" value="Ig-like_fold"/>
</dbReference>
<name>A0AAC9LHS2_9FLAO</name>
<dbReference type="Gene3D" id="2.60.40.10">
    <property type="entry name" value="Immunoglobulins"/>
    <property type="match status" value="3"/>
</dbReference>
<evidence type="ECO:0000259" key="3">
    <source>
        <dbReference type="PROSITE" id="PS50853"/>
    </source>
</evidence>
<dbReference type="Gene3D" id="2.60.120.200">
    <property type="match status" value="2"/>
</dbReference>
<evidence type="ECO:0000256" key="1">
    <source>
        <dbReference type="SAM" id="SignalP"/>
    </source>
</evidence>
<dbReference type="Pfam" id="PF20773">
    <property type="entry name" value="InhA-like_MAM"/>
    <property type="match status" value="1"/>
</dbReference>
<feature type="domain" description="Fibronectin type-III" evidence="3">
    <location>
        <begin position="736"/>
        <end position="826"/>
    </location>
</feature>
<dbReference type="InterPro" id="IPR013320">
    <property type="entry name" value="ConA-like_dom_sf"/>
</dbReference>
<protein>
    <recommendedName>
        <fullName evidence="6">Gliding motility-associated-like protein</fullName>
    </recommendedName>
</protein>
<dbReference type="EMBL" id="CP019352">
    <property type="protein sequence ID" value="APX98755.1"/>
    <property type="molecule type" value="Genomic_DNA"/>
</dbReference>
<dbReference type="Proteomes" id="UP000187506">
    <property type="component" value="Chromosome"/>
</dbReference>
<dbReference type="Pfam" id="PF13585">
    <property type="entry name" value="CHU_C"/>
    <property type="match status" value="1"/>
</dbReference>
<dbReference type="KEGG" id="lvn:BWR22_00015"/>
<keyword evidence="1" id="KW-0732">Signal</keyword>
<gene>
    <name evidence="4" type="ORF">BWR22_00015</name>
</gene>